<feature type="region of interest" description="Disordered" evidence="1">
    <location>
        <begin position="44"/>
        <end position="69"/>
    </location>
</feature>
<feature type="compositionally biased region" description="Basic and acidic residues" evidence="1">
    <location>
        <begin position="103"/>
        <end position="112"/>
    </location>
</feature>
<reference evidence="3" key="1">
    <citation type="submission" date="2025-08" db="UniProtKB">
        <authorList>
            <consortium name="RefSeq"/>
        </authorList>
    </citation>
    <scope>IDENTIFICATION</scope>
    <source>
        <tissue evidence="3">Muscle</tissue>
    </source>
</reference>
<dbReference type="InParanoid" id="A0A455AKC8"/>
<evidence type="ECO:0000256" key="1">
    <source>
        <dbReference type="SAM" id="MobiDB-lite"/>
    </source>
</evidence>
<dbReference type="GeneID" id="114483940"/>
<feature type="region of interest" description="Disordered" evidence="1">
    <location>
        <begin position="103"/>
        <end position="134"/>
    </location>
</feature>
<evidence type="ECO:0000313" key="3">
    <source>
        <dbReference type="RefSeq" id="XP_028336932.1"/>
    </source>
</evidence>
<evidence type="ECO:0000313" key="2">
    <source>
        <dbReference type="Proteomes" id="UP000248484"/>
    </source>
</evidence>
<name>A0A455AKC8_PHYMC</name>
<accession>A0A455AKC8</accession>
<keyword evidence="2" id="KW-1185">Reference proteome</keyword>
<gene>
    <name evidence="3" type="primary">LOC114483940</name>
</gene>
<proteinExistence type="predicted"/>
<dbReference type="KEGG" id="pcad:114483940"/>
<sequence length="267" mass="28647">MRSAGSAPCLLRKWPHRADTGRRGGVQPWGTRGMDLGARLLRGRHTLPENQPAGRLPLRSAERTSPWSPGLGVRLPVARGGGECEAVCAWRGAQRGWSGRAGREGLHLHRSEAPASRSGSPLPGQRPSRVSSVDHHRVLASLGSALRPRTRAAPAVTTALPTPVCTARPSSVCLGSKSPLHPLPPVSGRQLHLCPLLSEQVGSDAQSRKPCDSQREVATLRRRPTGQRELCALVHVDQGERPGYHVGSLGPIPRQPRFWNQVRAGGA</sequence>
<dbReference type="RefSeq" id="XP_028336932.1">
    <property type="nucleotide sequence ID" value="XM_028481131.1"/>
</dbReference>
<dbReference type="AlphaFoldDB" id="A0A455AKC8"/>
<dbReference type="Proteomes" id="UP000248484">
    <property type="component" value="Chromosome 20"/>
</dbReference>
<organism evidence="2 3">
    <name type="scientific">Physeter macrocephalus</name>
    <name type="common">Sperm whale</name>
    <name type="synonym">Physeter catodon</name>
    <dbReference type="NCBI Taxonomy" id="9755"/>
    <lineage>
        <taxon>Eukaryota</taxon>
        <taxon>Metazoa</taxon>
        <taxon>Chordata</taxon>
        <taxon>Craniata</taxon>
        <taxon>Vertebrata</taxon>
        <taxon>Euteleostomi</taxon>
        <taxon>Mammalia</taxon>
        <taxon>Eutheria</taxon>
        <taxon>Laurasiatheria</taxon>
        <taxon>Artiodactyla</taxon>
        <taxon>Whippomorpha</taxon>
        <taxon>Cetacea</taxon>
        <taxon>Odontoceti</taxon>
        <taxon>Physeteridae</taxon>
        <taxon>Physeter</taxon>
    </lineage>
</organism>
<protein>
    <submittedName>
        <fullName evidence="3">Uncharacterized protein</fullName>
    </submittedName>
</protein>